<evidence type="ECO:0000313" key="1">
    <source>
        <dbReference type="EMBL" id="CAK9236750.1"/>
    </source>
</evidence>
<proteinExistence type="predicted"/>
<dbReference type="InterPro" id="IPR050058">
    <property type="entry name" value="Ala-tRNA_ligase"/>
</dbReference>
<dbReference type="PANTHER" id="PTHR11777:SF9">
    <property type="entry name" value="ALANINE--TRNA LIGASE, CYTOPLASMIC"/>
    <property type="match status" value="1"/>
</dbReference>
<accession>A0ABP0V2S4</accession>
<dbReference type="PANTHER" id="PTHR11777">
    <property type="entry name" value="ALANYL-TRNA SYNTHETASE"/>
    <property type="match status" value="1"/>
</dbReference>
<dbReference type="Gene3D" id="3.10.310.40">
    <property type="match status" value="1"/>
</dbReference>
<gene>
    <name evidence="1" type="ORF">CSSPTR1EN2_LOCUS23150</name>
</gene>
<sequence>MSSRCVVRNPLLQSDLHCLRTVLVASMIDLLTPATSPEMKFVHVGLFCCYRRSVDVVVAAENPCCSLVANTGFDCAKFVFLFVSFIDVSRQDRMRAAQKAAVGMNLLTSAMAAASPSLEEAVRSAMRLADEAVARNDIYCVVQINVGLDTNTLREAVMAIMNKQKDLAVMIFSVEEVKKLGAIVCAGVPQVAAKRGFRVVDWLHVALQPIDGATVFVKGGIAMGQSKSATSIDEALEMTINYAKDCQ</sequence>
<organism evidence="1 2">
    <name type="scientific">Sphagnum troendelagicum</name>
    <dbReference type="NCBI Taxonomy" id="128251"/>
    <lineage>
        <taxon>Eukaryota</taxon>
        <taxon>Viridiplantae</taxon>
        <taxon>Streptophyta</taxon>
        <taxon>Embryophyta</taxon>
        <taxon>Bryophyta</taxon>
        <taxon>Sphagnophytina</taxon>
        <taxon>Sphagnopsida</taxon>
        <taxon>Sphagnales</taxon>
        <taxon>Sphagnaceae</taxon>
        <taxon>Sphagnum</taxon>
    </lineage>
</organism>
<dbReference type="Proteomes" id="UP001497512">
    <property type="component" value="Chromosome 9"/>
</dbReference>
<reference evidence="1" key="1">
    <citation type="submission" date="2024-02" db="EMBL/GenBank/DDBJ databases">
        <authorList>
            <consortium name="ELIXIR-Norway"/>
            <consortium name="Elixir Norway"/>
        </authorList>
    </citation>
    <scope>NUCLEOTIDE SEQUENCE</scope>
</reference>
<keyword evidence="2" id="KW-1185">Reference proteome</keyword>
<protein>
    <submittedName>
        <fullName evidence="1">Uncharacterized protein</fullName>
    </submittedName>
</protein>
<dbReference type="EMBL" id="OZ019901">
    <property type="protein sequence ID" value="CAK9236750.1"/>
    <property type="molecule type" value="Genomic_DNA"/>
</dbReference>
<evidence type="ECO:0000313" key="2">
    <source>
        <dbReference type="Proteomes" id="UP001497512"/>
    </source>
</evidence>
<name>A0ABP0V2S4_9BRYO</name>